<protein>
    <submittedName>
        <fullName evidence="1">Uncharacterized protein</fullName>
    </submittedName>
</protein>
<evidence type="ECO:0000313" key="2">
    <source>
        <dbReference type="Proteomes" id="UP000001366"/>
    </source>
</evidence>
<sequence length="218" mass="25349">MVCGRCGRPLSNPKSIIAGIGPQCKKHIEFELQIKKIKMRCMHSFYCLPQVEHIVVLLQRAKKKFEKYNIPWSSEAEKAIIEGLGLDKPRIELTSEEKKRMLEYMRDAEDRDIAKAEFFRIIGKCPHGLNCTDPDTALEATYHLIGLVFKASDENYKVAENFLLIIDPLLSILELFGTSERNYYESFYKVMKKKAEILKRKHRKKKIAEELEDILNLL</sequence>
<name>C0QUZ3_PERMH</name>
<dbReference type="OrthoDB" id="3213965at2"/>
<dbReference type="Proteomes" id="UP000001366">
    <property type="component" value="Plasmid unnamed"/>
</dbReference>
<dbReference type="HOGENOM" id="CLU_1265960_0_0_0"/>
<dbReference type="AlphaFoldDB" id="C0QUZ3"/>
<geneLocation type="plasmid" evidence="2">
    <name>pPERMA01</name>
</geneLocation>
<dbReference type="RefSeq" id="WP_012675141.1">
    <property type="nucleotide sequence ID" value="NC_012439.1"/>
</dbReference>
<dbReference type="PaxDb" id="123214-PERMA_A0064"/>
<reference evidence="1 2" key="1">
    <citation type="journal article" date="2009" name="J. Bacteriol.">
        <title>Complete and draft genome sequences of six members of the Aquificales.</title>
        <authorList>
            <person name="Reysenbach A.L."/>
            <person name="Hamamura N."/>
            <person name="Podar M."/>
            <person name="Griffiths E."/>
            <person name="Ferreira S."/>
            <person name="Hochstein R."/>
            <person name="Heidelberg J."/>
            <person name="Johnson J."/>
            <person name="Mead D."/>
            <person name="Pohorille A."/>
            <person name="Sarmiento M."/>
            <person name="Schweighofer K."/>
            <person name="Seshadri R."/>
            <person name="Voytek M.A."/>
        </authorList>
    </citation>
    <scope>NUCLEOTIDE SEQUENCE [LARGE SCALE GENOMIC DNA]</scope>
    <source>
        <strain evidence="2">DSM 14350 / EX-H1</strain>
        <plasmid evidence="2">pPERMA01</plasmid>
    </source>
</reference>
<dbReference type="InterPro" id="IPR046053">
    <property type="entry name" value="DUF6011"/>
</dbReference>
<proteinExistence type="predicted"/>
<keyword evidence="1" id="KW-0614">Plasmid</keyword>
<gene>
    <name evidence="1" type="ordered locus">PERMA_A0064</name>
</gene>
<evidence type="ECO:0000313" key="1">
    <source>
        <dbReference type="EMBL" id="ACO04953.1"/>
    </source>
</evidence>
<dbReference type="EMBL" id="CP001231">
    <property type="protein sequence ID" value="ACO04953.1"/>
    <property type="molecule type" value="Genomic_DNA"/>
</dbReference>
<organism evidence="1 2">
    <name type="scientific">Persephonella marina (strain DSM 14350 / EX-H1)</name>
    <dbReference type="NCBI Taxonomy" id="123214"/>
    <lineage>
        <taxon>Bacteria</taxon>
        <taxon>Pseudomonadati</taxon>
        <taxon>Aquificota</taxon>
        <taxon>Aquificia</taxon>
        <taxon>Aquificales</taxon>
        <taxon>Hydrogenothermaceae</taxon>
        <taxon>Persephonella</taxon>
    </lineage>
</organism>
<dbReference type="KEGG" id="pmx:PERMA_A0064"/>
<keyword evidence="2" id="KW-1185">Reference proteome</keyword>
<dbReference type="Pfam" id="PF19474">
    <property type="entry name" value="DUF6011"/>
    <property type="match status" value="1"/>
</dbReference>
<accession>C0QUZ3</accession>